<evidence type="ECO:0000313" key="3">
    <source>
        <dbReference type="EMBL" id="QHU06234.1"/>
    </source>
</evidence>
<feature type="coiled-coil region" evidence="1">
    <location>
        <begin position="116"/>
        <end position="154"/>
    </location>
</feature>
<proteinExistence type="predicted"/>
<reference evidence="3" key="1">
    <citation type="journal article" date="2020" name="Nature">
        <title>Giant virus diversity and host interactions through global metagenomics.</title>
        <authorList>
            <person name="Schulz F."/>
            <person name="Roux S."/>
            <person name="Paez-Espino D."/>
            <person name="Jungbluth S."/>
            <person name="Walsh D.A."/>
            <person name="Denef V.J."/>
            <person name="McMahon K.D."/>
            <person name="Konstantinidis K.T."/>
            <person name="Eloe-Fadrosh E.A."/>
            <person name="Kyrpides N.C."/>
            <person name="Woyke T."/>
        </authorList>
    </citation>
    <scope>NUCLEOTIDE SEQUENCE</scope>
    <source>
        <strain evidence="3">GVMAG-M-3300027747-57</strain>
    </source>
</reference>
<protein>
    <recommendedName>
        <fullName evidence="2">C2H2-type domain-containing protein</fullName>
    </recommendedName>
</protein>
<dbReference type="AlphaFoldDB" id="A0A6C0JRB1"/>
<feature type="domain" description="C2H2-type" evidence="2">
    <location>
        <begin position="52"/>
        <end position="76"/>
    </location>
</feature>
<dbReference type="InterPro" id="IPR013087">
    <property type="entry name" value="Znf_C2H2_type"/>
</dbReference>
<evidence type="ECO:0000256" key="1">
    <source>
        <dbReference type="SAM" id="Coils"/>
    </source>
</evidence>
<dbReference type="Pfam" id="PF12874">
    <property type="entry name" value="zf-met"/>
    <property type="match status" value="1"/>
</dbReference>
<evidence type="ECO:0000259" key="2">
    <source>
        <dbReference type="SMART" id="SM00355"/>
    </source>
</evidence>
<dbReference type="EMBL" id="MN740431">
    <property type="protein sequence ID" value="QHU06234.1"/>
    <property type="molecule type" value="Genomic_DNA"/>
</dbReference>
<keyword evidence="1" id="KW-0175">Coiled coil</keyword>
<dbReference type="SMART" id="SM00355">
    <property type="entry name" value="ZnF_C2H2"/>
    <property type="match status" value="2"/>
</dbReference>
<accession>A0A6C0JRB1</accession>
<organism evidence="3">
    <name type="scientific">viral metagenome</name>
    <dbReference type="NCBI Taxonomy" id="1070528"/>
    <lineage>
        <taxon>unclassified sequences</taxon>
        <taxon>metagenomes</taxon>
        <taxon>organismal metagenomes</taxon>
    </lineage>
</organism>
<sequence length="326" mass="38141">MNSTSEKYCEKCNYITSDLANYKKHLLTAKHKRISKNLENGKDYEKSTSVTYYCECCDLNTKNKYDFKRHIQTKKHKLCSMISKNNDCNEITPIEKSTSAKNPEQSPSNSFTSDIVMELLKQNKEIQNSLVEQNKELQNTIMELSKQNKVINTTNNITNNQFNLNMFLNEECKNALNIDDFINSLKLTVNDIEETGKLGYTQGITRIFVNALKDLDITKRPFHCTDIKRETVYIKDQDTWEKENAEKTKLRNVLKVIARKNLKMLPEWQEQNPDFRHLDTPENEKFIKISLSSLGSEYKDEQDKMEEKIIRNVLKEVVLDKKNNIL</sequence>
<name>A0A6C0JRB1_9ZZZZ</name>
<feature type="domain" description="C2H2-type" evidence="2">
    <location>
        <begin position="7"/>
        <end position="31"/>
    </location>
</feature>